<reference evidence="2" key="1">
    <citation type="submission" date="2020-05" db="EMBL/GenBank/DDBJ databases">
        <authorList>
            <person name="Chiriac C."/>
            <person name="Salcher M."/>
            <person name="Ghai R."/>
            <person name="Kavagutti S V."/>
        </authorList>
    </citation>
    <scope>NUCLEOTIDE SEQUENCE</scope>
</reference>
<gene>
    <name evidence="2" type="ORF">UFOPK2761_03490</name>
</gene>
<feature type="region of interest" description="Disordered" evidence="1">
    <location>
        <begin position="29"/>
        <end position="133"/>
    </location>
</feature>
<evidence type="ECO:0000256" key="1">
    <source>
        <dbReference type="SAM" id="MobiDB-lite"/>
    </source>
</evidence>
<sequence>MIDQDLAIEPPPSLEAILSHRERIGRVDFTHRLVAAPPPPSDEGGEPDEGDPARQDPQGPQGSEESPDGAVGTTDPATDDVSVDQAVDEPVDQAVDGPVDEAVDVVDEDTGDEQRHTEPAAEVTEARGEQDPDDFLLAPPVDDSPAAHARAEASAQVAALLSLVPAEDVDTVTEDVSEVVEGVLARIREVQSATLAHLEAIEVEAALRCEMLTAQAELDAELIRLHARREAHAILAAARARSGLPPAVPDDVRRLDHLAGAASRLVESLEEPGLSRSSDHPFLP</sequence>
<organism evidence="2">
    <name type="scientific">freshwater metagenome</name>
    <dbReference type="NCBI Taxonomy" id="449393"/>
    <lineage>
        <taxon>unclassified sequences</taxon>
        <taxon>metagenomes</taxon>
        <taxon>ecological metagenomes</taxon>
    </lineage>
</organism>
<dbReference type="EMBL" id="CAEZYQ010000054">
    <property type="protein sequence ID" value="CAB4772759.1"/>
    <property type="molecule type" value="Genomic_DNA"/>
</dbReference>
<feature type="compositionally biased region" description="Acidic residues" evidence="1">
    <location>
        <begin position="98"/>
        <end position="111"/>
    </location>
</feature>
<protein>
    <submittedName>
        <fullName evidence="2">Unannotated protein</fullName>
    </submittedName>
</protein>
<dbReference type="AlphaFoldDB" id="A0A6J6VN09"/>
<evidence type="ECO:0000313" key="2">
    <source>
        <dbReference type="EMBL" id="CAB4772759.1"/>
    </source>
</evidence>
<proteinExistence type="predicted"/>
<feature type="compositionally biased region" description="Basic and acidic residues" evidence="1">
    <location>
        <begin position="112"/>
        <end position="130"/>
    </location>
</feature>
<name>A0A6J6VN09_9ZZZZ</name>
<feature type="compositionally biased region" description="Acidic residues" evidence="1">
    <location>
        <begin position="77"/>
        <end position="91"/>
    </location>
</feature>
<accession>A0A6J6VN09</accession>